<accession>A0A6J4L0Q7</accession>
<dbReference type="EMBL" id="CADCTQ010000572">
    <property type="protein sequence ID" value="CAA9320647.1"/>
    <property type="molecule type" value="Genomic_DNA"/>
</dbReference>
<evidence type="ECO:0000313" key="1">
    <source>
        <dbReference type="EMBL" id="CAA9320647.1"/>
    </source>
</evidence>
<dbReference type="AlphaFoldDB" id="A0A6J4L0Q7"/>
<name>A0A6J4L0Q7_9SPHI</name>
<organism evidence="1">
    <name type="scientific">uncultured Cytophagales bacterium</name>
    <dbReference type="NCBI Taxonomy" id="158755"/>
    <lineage>
        <taxon>Bacteria</taxon>
        <taxon>Pseudomonadati</taxon>
        <taxon>Bacteroidota</taxon>
        <taxon>Sphingobacteriia</taxon>
        <taxon>Sphingobacteriales</taxon>
        <taxon>environmental samples</taxon>
    </lineage>
</organism>
<reference evidence="1" key="1">
    <citation type="submission" date="2020-02" db="EMBL/GenBank/DDBJ databases">
        <authorList>
            <person name="Meier V. D."/>
        </authorList>
    </citation>
    <scope>NUCLEOTIDE SEQUENCE</scope>
    <source>
        <strain evidence="1">AVDCRST_MAG56</strain>
    </source>
</reference>
<feature type="non-terminal residue" evidence="1">
    <location>
        <position position="1"/>
    </location>
</feature>
<gene>
    <name evidence="1" type="ORF">AVDCRST_MAG56-6938</name>
</gene>
<proteinExistence type="predicted"/>
<protein>
    <submittedName>
        <fullName evidence="1">Probable large, multifunctional secreted protein</fullName>
    </submittedName>
</protein>
<sequence>AQHFGGHLLRSPREAGRLHLRMFSARPLLRDAGHDEGGEGI</sequence>
<feature type="non-terminal residue" evidence="1">
    <location>
        <position position="41"/>
    </location>
</feature>